<evidence type="ECO:0000313" key="5">
    <source>
        <dbReference type="Proteomes" id="UP000585609"/>
    </source>
</evidence>
<evidence type="ECO:0000313" key="4">
    <source>
        <dbReference type="Proteomes" id="UP000574717"/>
    </source>
</evidence>
<dbReference type="Proteomes" id="UP000585609">
    <property type="component" value="Unassembled WGS sequence"/>
</dbReference>
<evidence type="ECO:0000313" key="1">
    <source>
        <dbReference type="EMBL" id="GFP18547.1"/>
    </source>
</evidence>
<dbReference type="EMBL" id="BLRW01000117">
    <property type="protein sequence ID" value="GFP23469.1"/>
    <property type="molecule type" value="Genomic_DNA"/>
</dbReference>
<dbReference type="EMBL" id="BLRZ01000134">
    <property type="protein sequence ID" value="GFP30976.1"/>
    <property type="molecule type" value="Genomic_DNA"/>
</dbReference>
<gene>
    <name evidence="1" type="ORF">HKBW3S03_00052</name>
    <name evidence="2" type="ORF">HKBW3S09_00936</name>
    <name evidence="3" type="ORF">HKBW3S34_01895</name>
</gene>
<dbReference type="Proteomes" id="UP000574717">
    <property type="component" value="Unassembled WGS sequence"/>
</dbReference>
<accession>A0A6V8NEQ9</accession>
<sequence length="76" mass="8812">MSYAEKFGEKALAQRLGFLLEFLEVADENILKRLAQLTGKAYVKLDLMGGEEGKYLAKWRLKVNLSKEALTEWQRY</sequence>
<comment type="caution">
    <text evidence="1">The sequence shown here is derived from an EMBL/GenBank/DDBJ whole genome shotgun (WGS) entry which is preliminary data.</text>
</comment>
<proteinExistence type="predicted"/>
<keyword evidence="6" id="KW-1185">Reference proteome</keyword>
<protein>
    <submittedName>
        <fullName evidence="1">Uncharacterized protein</fullName>
    </submittedName>
</protein>
<evidence type="ECO:0000313" key="3">
    <source>
        <dbReference type="EMBL" id="GFP30976.1"/>
    </source>
</evidence>
<reference evidence="4 5" key="1">
    <citation type="journal article" date="2020" name="Front. Microbiol.">
        <title>Single-cell genomics of novel Actinobacteria with the Wood-Ljungdahl pathway discovered in a serpentinizing system.</title>
        <authorList>
            <person name="Merino N."/>
            <person name="Kawai M."/>
            <person name="Boyd E.S."/>
            <person name="Colman D.R."/>
            <person name="McGlynn S.E."/>
            <person name="Nealson K.H."/>
            <person name="Kurokawa K."/>
            <person name="Hongoh Y."/>
        </authorList>
    </citation>
    <scope>NUCLEOTIDE SEQUENCE [LARGE SCALE GENOMIC DNA]</scope>
    <source>
        <strain evidence="1 4">S03</strain>
        <strain evidence="2 5">S09_30</strain>
        <strain evidence="3 6">S34</strain>
    </source>
</reference>
<evidence type="ECO:0000313" key="6">
    <source>
        <dbReference type="Proteomes" id="UP000588083"/>
    </source>
</evidence>
<dbReference type="AlphaFoldDB" id="A0A6V8NEQ9"/>
<evidence type="ECO:0000313" key="2">
    <source>
        <dbReference type="EMBL" id="GFP23469.1"/>
    </source>
</evidence>
<name>A0A6V8NEQ9_9ACTN</name>
<dbReference type="Proteomes" id="UP000588083">
    <property type="component" value="Unassembled WGS sequence"/>
</dbReference>
<dbReference type="EMBL" id="BLRU01000002">
    <property type="protein sequence ID" value="GFP18547.1"/>
    <property type="molecule type" value="Genomic_DNA"/>
</dbReference>
<organism evidence="1 4">
    <name type="scientific">Candidatus Hakubella thermalkaliphila</name>
    <dbReference type="NCBI Taxonomy" id="2754717"/>
    <lineage>
        <taxon>Bacteria</taxon>
        <taxon>Bacillati</taxon>
        <taxon>Actinomycetota</taxon>
        <taxon>Actinomycetota incertae sedis</taxon>
        <taxon>Candidatus Hakubellales</taxon>
        <taxon>Candidatus Hakubellaceae</taxon>
        <taxon>Candidatus Hakubella</taxon>
    </lineage>
</organism>